<dbReference type="EMBL" id="JACOQH010000001">
    <property type="protein sequence ID" value="MBC5752764.1"/>
    <property type="molecule type" value="Genomic_DNA"/>
</dbReference>
<gene>
    <name evidence="1" type="ORF">H8Z76_01775</name>
</gene>
<protein>
    <submittedName>
        <fullName evidence="1">DNA-directed RNA polymerase subunit M</fullName>
    </submittedName>
</protein>
<dbReference type="SUPFAM" id="SSF63393">
    <property type="entry name" value="RNA polymerase subunits"/>
    <property type="match status" value="1"/>
</dbReference>
<sequence length="67" mass="8129">MIKIFICPKCGWMREVSRRKEVECFKCGEKQMVPVKLTYEKYAYMTPQERADYAESWQYIHRGDKQS</sequence>
<keyword evidence="1" id="KW-0804">Transcription</keyword>
<reference evidence="1 2" key="1">
    <citation type="submission" date="2020-08" db="EMBL/GenBank/DDBJ databases">
        <title>Genome public.</title>
        <authorList>
            <person name="Liu C."/>
            <person name="Sun Q."/>
        </authorList>
    </citation>
    <scope>NUCLEOTIDE SEQUENCE [LARGE SCALE GENOMIC DNA]</scope>
    <source>
        <strain evidence="1 2">BX0805</strain>
    </source>
</reference>
<dbReference type="Proteomes" id="UP000621540">
    <property type="component" value="Unassembled WGS sequence"/>
</dbReference>
<name>A0ABR7I7K5_9FIRM</name>
<keyword evidence="2" id="KW-1185">Reference proteome</keyword>
<accession>A0ABR7I7K5</accession>
<organism evidence="1 2">
    <name type="scientific">Roseburia yibonii</name>
    <dbReference type="NCBI Taxonomy" id="2763063"/>
    <lineage>
        <taxon>Bacteria</taxon>
        <taxon>Bacillati</taxon>
        <taxon>Bacillota</taxon>
        <taxon>Clostridia</taxon>
        <taxon>Lachnospirales</taxon>
        <taxon>Lachnospiraceae</taxon>
        <taxon>Roseburia</taxon>
    </lineage>
</organism>
<keyword evidence="1" id="KW-0240">DNA-directed RNA polymerase</keyword>
<evidence type="ECO:0000313" key="1">
    <source>
        <dbReference type="EMBL" id="MBC5752764.1"/>
    </source>
</evidence>
<dbReference type="RefSeq" id="WP_186981467.1">
    <property type="nucleotide sequence ID" value="NZ_JACOQH010000001.1"/>
</dbReference>
<evidence type="ECO:0000313" key="2">
    <source>
        <dbReference type="Proteomes" id="UP000621540"/>
    </source>
</evidence>
<dbReference type="InterPro" id="IPR029040">
    <property type="entry name" value="RPABC4/Spt4"/>
</dbReference>
<proteinExistence type="predicted"/>
<comment type="caution">
    <text evidence="1">The sequence shown here is derived from an EMBL/GenBank/DDBJ whole genome shotgun (WGS) entry which is preliminary data.</text>
</comment>
<dbReference type="GO" id="GO:0000428">
    <property type="term" value="C:DNA-directed RNA polymerase complex"/>
    <property type="evidence" value="ECO:0007669"/>
    <property type="project" value="UniProtKB-KW"/>
</dbReference>